<dbReference type="RefSeq" id="WP_125973958.1">
    <property type="nucleotide sequence ID" value="NZ_CP034433.1"/>
</dbReference>
<evidence type="ECO:0000256" key="1">
    <source>
        <dbReference type="SAM" id="MobiDB-lite"/>
    </source>
</evidence>
<evidence type="ECO:0000313" key="2">
    <source>
        <dbReference type="EMBL" id="AZN36866.1"/>
    </source>
</evidence>
<feature type="region of interest" description="Disordered" evidence="1">
    <location>
        <begin position="147"/>
        <end position="180"/>
    </location>
</feature>
<dbReference type="Proteomes" id="UP000282438">
    <property type="component" value="Chromosome"/>
</dbReference>
<keyword evidence="3" id="KW-1185">Reference proteome</keyword>
<dbReference type="EMBL" id="CP034433">
    <property type="protein sequence ID" value="AZN36866.1"/>
    <property type="molecule type" value="Genomic_DNA"/>
</dbReference>
<sequence length="180" mass="20342">MNISPYFTDLYTSYEAELDDLSSDSEGKSALAKRLNEKRQEIEHILPMIEFAPEMVTVIFYNAFGFNNPKIMQGIIFSEPEGYGDDFISWNELSKHLNIASWAEKLIDAILNTEGGDLFMVMAAALEFMRSNGAHGHYPQPEIIENEEDNDEDGALQLDESGSNWLSEQGFESVETENNN</sequence>
<gene>
    <name evidence="2" type="ORF">EJO50_10465</name>
</gene>
<organism evidence="2 3">
    <name type="scientific">Iodobacter ciconiae</name>
    <dbReference type="NCBI Taxonomy" id="2496266"/>
    <lineage>
        <taxon>Bacteria</taxon>
        <taxon>Pseudomonadati</taxon>
        <taxon>Pseudomonadota</taxon>
        <taxon>Betaproteobacteria</taxon>
        <taxon>Neisseriales</taxon>
        <taxon>Chitinibacteraceae</taxon>
        <taxon>Iodobacter</taxon>
    </lineage>
</organism>
<protein>
    <submittedName>
        <fullName evidence="2">Uncharacterized protein</fullName>
    </submittedName>
</protein>
<name>A0A3S8ZTS8_9NEIS</name>
<reference evidence="2 3" key="1">
    <citation type="submission" date="2018-12" db="EMBL/GenBank/DDBJ databases">
        <title>Complete genome sequence of Iodobacter sp. H11R3.</title>
        <authorList>
            <person name="Bae J.-W."/>
        </authorList>
    </citation>
    <scope>NUCLEOTIDE SEQUENCE [LARGE SCALE GENOMIC DNA]</scope>
    <source>
        <strain evidence="2 3">H11R3</strain>
    </source>
</reference>
<dbReference type="KEGG" id="iod:EJO50_10465"/>
<dbReference type="OrthoDB" id="9179699at2"/>
<proteinExistence type="predicted"/>
<evidence type="ECO:0000313" key="3">
    <source>
        <dbReference type="Proteomes" id="UP000282438"/>
    </source>
</evidence>
<dbReference type="AlphaFoldDB" id="A0A3S8ZTS8"/>
<accession>A0A3S8ZTS8</accession>